<dbReference type="RefSeq" id="WP_216826801.1">
    <property type="nucleotide sequence ID" value="NZ_CP032698.1"/>
</dbReference>
<reference evidence="2 3" key="1">
    <citation type="submission" date="2018-10" db="EMBL/GenBank/DDBJ databases">
        <title>Relationship between Morphology and Antimicrobial Activity in Streptomyces.</title>
        <authorList>
            <person name="Kang H.J."/>
            <person name="Kim S.B."/>
        </authorList>
    </citation>
    <scope>NUCLEOTIDE SEQUENCE [LARGE SCALE GENOMIC DNA]</scope>
    <source>
        <strain evidence="2 3">BH38</strain>
    </source>
</reference>
<dbReference type="AlphaFoldDB" id="A0A387HB21"/>
<keyword evidence="1" id="KW-1133">Transmembrane helix</keyword>
<gene>
    <name evidence="2" type="ORF">DWB77_00074</name>
</gene>
<keyword evidence="1" id="KW-0812">Transmembrane</keyword>
<evidence type="ECO:0000313" key="3">
    <source>
        <dbReference type="Proteomes" id="UP000271554"/>
    </source>
</evidence>
<accession>A0A387HB21</accession>
<evidence type="ECO:0000313" key="2">
    <source>
        <dbReference type="EMBL" id="AYG77967.1"/>
    </source>
</evidence>
<keyword evidence="1" id="KW-0472">Membrane</keyword>
<keyword evidence="3" id="KW-1185">Reference proteome</keyword>
<dbReference type="KEGG" id="shun:DWB77_00074"/>
<feature type="transmembrane region" description="Helical" evidence="1">
    <location>
        <begin position="27"/>
        <end position="45"/>
    </location>
</feature>
<name>A0A387HB21_9ACTN</name>
<proteinExistence type="predicted"/>
<evidence type="ECO:0000256" key="1">
    <source>
        <dbReference type="SAM" id="Phobius"/>
    </source>
</evidence>
<organism evidence="2 3">
    <name type="scientific">Streptomyces hundungensis</name>
    <dbReference type="NCBI Taxonomy" id="1077946"/>
    <lineage>
        <taxon>Bacteria</taxon>
        <taxon>Bacillati</taxon>
        <taxon>Actinomycetota</taxon>
        <taxon>Actinomycetes</taxon>
        <taxon>Kitasatosporales</taxon>
        <taxon>Streptomycetaceae</taxon>
        <taxon>Streptomyces</taxon>
    </lineage>
</organism>
<sequence length="110" mass="11916">MNTVHSVVLAGKLEDLGNSWIDMFTTWGSRGLKAALIVIVVVYMVQRFSIKAGIGALLLMAIALGIYQARDDLAAIFTDEVKNPTKKSAPALVVPVHPLDAELRQTEVVL</sequence>
<dbReference type="EMBL" id="CP032698">
    <property type="protein sequence ID" value="AYG77967.1"/>
    <property type="molecule type" value="Genomic_DNA"/>
</dbReference>
<protein>
    <submittedName>
        <fullName evidence="2">Uncharacterized protein</fullName>
    </submittedName>
</protein>
<dbReference type="Proteomes" id="UP000271554">
    <property type="component" value="Chromosome"/>
</dbReference>
<feature type="transmembrane region" description="Helical" evidence="1">
    <location>
        <begin position="52"/>
        <end position="69"/>
    </location>
</feature>